<dbReference type="EMBL" id="LBTI01000001">
    <property type="protein sequence ID" value="KKQ38106.1"/>
    <property type="molecule type" value="Genomic_DNA"/>
</dbReference>
<sequence length="276" mass="31677">MKIEKVYQPHRDKTVSIVVPAYNAEKFIETGLLKIVKVLNQLRYSYEIICVNDGSRDKTYLAAKKVAVKYPEVKVVGYSNNLGKGHAVRYGMAKAKGDIIGFIDAGLEINPNGINMLLEHFIWYDADIIVGSKRHPASKVIYPWQRKILSVGYQILVRILFGLKIRDTQVGMKFFRREVLESVLPRMLVKAFAFDIEILAVANYLGFRKIYEAPVELKMKFEGGVSTITSKGFIKTIMSMIWDTAAVFYRLRILRFYEDKNKSNWVTPSYLTLNSR</sequence>
<comment type="caution">
    <text evidence="2">The sequence shown here is derived from an EMBL/GenBank/DDBJ whole genome shotgun (WGS) entry which is preliminary data.</text>
</comment>
<dbReference type="AlphaFoldDB" id="A0A0G0KC21"/>
<dbReference type="Proteomes" id="UP000034591">
    <property type="component" value="Unassembled WGS sequence"/>
</dbReference>
<evidence type="ECO:0000313" key="3">
    <source>
        <dbReference type="Proteomes" id="UP000034591"/>
    </source>
</evidence>
<feature type="domain" description="Glycosyltransferase 2-like" evidence="1">
    <location>
        <begin position="16"/>
        <end position="183"/>
    </location>
</feature>
<dbReference type="PANTHER" id="PTHR10859">
    <property type="entry name" value="GLYCOSYL TRANSFERASE"/>
    <property type="match status" value="1"/>
</dbReference>
<evidence type="ECO:0000313" key="2">
    <source>
        <dbReference type="EMBL" id="KKQ38106.1"/>
    </source>
</evidence>
<gene>
    <name evidence="2" type="ORF">US53_C0001G0011</name>
</gene>
<dbReference type="PANTHER" id="PTHR10859:SF91">
    <property type="entry name" value="DOLICHYL-PHOSPHATE BETA-GLUCOSYLTRANSFERASE"/>
    <property type="match status" value="1"/>
</dbReference>
<protein>
    <submittedName>
        <fullName evidence="2">Glycosyl transferase, family 2</fullName>
    </submittedName>
</protein>
<dbReference type="GO" id="GO:0016740">
    <property type="term" value="F:transferase activity"/>
    <property type="evidence" value="ECO:0007669"/>
    <property type="project" value="UniProtKB-KW"/>
</dbReference>
<keyword evidence="2" id="KW-0808">Transferase</keyword>
<organism evidence="2 3">
    <name type="scientific">Candidatus Woesebacteria bacterium GW2011_GWA1_37_7</name>
    <dbReference type="NCBI Taxonomy" id="1618545"/>
    <lineage>
        <taxon>Bacteria</taxon>
        <taxon>Candidatus Woeseibacteriota</taxon>
    </lineage>
</organism>
<dbReference type="InterPro" id="IPR001173">
    <property type="entry name" value="Glyco_trans_2-like"/>
</dbReference>
<evidence type="ECO:0000259" key="1">
    <source>
        <dbReference type="Pfam" id="PF00535"/>
    </source>
</evidence>
<dbReference type="SUPFAM" id="SSF53448">
    <property type="entry name" value="Nucleotide-diphospho-sugar transferases"/>
    <property type="match status" value="1"/>
</dbReference>
<proteinExistence type="predicted"/>
<dbReference type="STRING" id="1618545.US53_C0001G0011"/>
<dbReference type="Gene3D" id="3.90.550.10">
    <property type="entry name" value="Spore Coat Polysaccharide Biosynthesis Protein SpsA, Chain A"/>
    <property type="match status" value="1"/>
</dbReference>
<dbReference type="InterPro" id="IPR029044">
    <property type="entry name" value="Nucleotide-diphossugar_trans"/>
</dbReference>
<reference evidence="2 3" key="1">
    <citation type="journal article" date="2015" name="Nature">
        <title>rRNA introns, odd ribosomes, and small enigmatic genomes across a large radiation of phyla.</title>
        <authorList>
            <person name="Brown C.T."/>
            <person name="Hug L.A."/>
            <person name="Thomas B.C."/>
            <person name="Sharon I."/>
            <person name="Castelle C.J."/>
            <person name="Singh A."/>
            <person name="Wilkins M.J."/>
            <person name="Williams K.H."/>
            <person name="Banfield J.F."/>
        </authorList>
    </citation>
    <scope>NUCLEOTIDE SEQUENCE [LARGE SCALE GENOMIC DNA]</scope>
</reference>
<accession>A0A0G0KC21</accession>
<dbReference type="Pfam" id="PF00535">
    <property type="entry name" value="Glycos_transf_2"/>
    <property type="match status" value="1"/>
</dbReference>
<name>A0A0G0KC21_9BACT</name>
<dbReference type="GO" id="GO:0006487">
    <property type="term" value="P:protein N-linked glycosylation"/>
    <property type="evidence" value="ECO:0007669"/>
    <property type="project" value="TreeGrafter"/>
</dbReference>